<dbReference type="InterPro" id="IPR006094">
    <property type="entry name" value="Oxid_FAD_bind_N"/>
</dbReference>
<dbReference type="Proteomes" id="UP000319818">
    <property type="component" value="Unassembled WGS sequence"/>
</dbReference>
<organism evidence="7 8">
    <name type="scientific">Pseudonocardia cypriaca</name>
    <dbReference type="NCBI Taxonomy" id="882449"/>
    <lineage>
        <taxon>Bacteria</taxon>
        <taxon>Bacillati</taxon>
        <taxon>Actinomycetota</taxon>
        <taxon>Actinomycetes</taxon>
        <taxon>Pseudonocardiales</taxon>
        <taxon>Pseudonocardiaceae</taxon>
        <taxon>Pseudonocardia</taxon>
    </lineage>
</organism>
<protein>
    <submittedName>
        <fullName evidence="7">FAD/FMN-containing dehydrogenase</fullName>
    </submittedName>
</protein>
<reference evidence="7 8" key="1">
    <citation type="submission" date="2019-06" db="EMBL/GenBank/DDBJ databases">
        <title>Sequencing the genomes of 1000 actinobacteria strains.</title>
        <authorList>
            <person name="Klenk H.-P."/>
        </authorList>
    </citation>
    <scope>NUCLEOTIDE SEQUENCE [LARGE SCALE GENOMIC DNA]</scope>
    <source>
        <strain evidence="7 8">DSM 45511</strain>
    </source>
</reference>
<keyword evidence="5" id="KW-0560">Oxidoreductase</keyword>
<evidence type="ECO:0000256" key="5">
    <source>
        <dbReference type="ARBA" id="ARBA00023002"/>
    </source>
</evidence>
<evidence type="ECO:0000259" key="6">
    <source>
        <dbReference type="PROSITE" id="PS51387"/>
    </source>
</evidence>
<evidence type="ECO:0000313" key="7">
    <source>
        <dbReference type="EMBL" id="TQM43163.1"/>
    </source>
</evidence>
<dbReference type="Gene3D" id="3.40.462.20">
    <property type="match status" value="1"/>
</dbReference>
<comment type="caution">
    <text evidence="7">The sequence shown here is derived from an EMBL/GenBank/DDBJ whole genome shotgun (WGS) entry which is preliminary data.</text>
</comment>
<dbReference type="RefSeq" id="WP_142096285.1">
    <property type="nucleotide sequence ID" value="NZ_VFPH01000001.1"/>
</dbReference>
<dbReference type="OrthoDB" id="5169292at2"/>
<comment type="similarity">
    <text evidence="2">Belongs to the oxygen-dependent FAD-linked oxidoreductase family.</text>
</comment>
<dbReference type="PANTHER" id="PTHR42973:SF39">
    <property type="entry name" value="FAD-BINDING PCMH-TYPE DOMAIN-CONTAINING PROTEIN"/>
    <property type="match status" value="1"/>
</dbReference>
<dbReference type="SUPFAM" id="SSF56176">
    <property type="entry name" value="FAD-binding/transporter-associated domain-like"/>
    <property type="match status" value="1"/>
</dbReference>
<dbReference type="Pfam" id="PF01565">
    <property type="entry name" value="FAD_binding_4"/>
    <property type="match status" value="1"/>
</dbReference>
<dbReference type="Gene3D" id="3.30.465.10">
    <property type="match status" value="1"/>
</dbReference>
<dbReference type="InterPro" id="IPR036318">
    <property type="entry name" value="FAD-bd_PCMH-like_sf"/>
</dbReference>
<gene>
    <name evidence="7" type="ORF">FB388_0505</name>
</gene>
<dbReference type="GO" id="GO:0016491">
    <property type="term" value="F:oxidoreductase activity"/>
    <property type="evidence" value="ECO:0007669"/>
    <property type="project" value="UniProtKB-KW"/>
</dbReference>
<name>A0A543GAS5_9PSEU</name>
<evidence type="ECO:0000313" key="8">
    <source>
        <dbReference type="Proteomes" id="UP000319818"/>
    </source>
</evidence>
<comment type="cofactor">
    <cofactor evidence="1">
        <name>FAD</name>
        <dbReference type="ChEBI" id="CHEBI:57692"/>
    </cofactor>
</comment>
<keyword evidence="4" id="KW-0274">FAD</keyword>
<dbReference type="PANTHER" id="PTHR42973">
    <property type="entry name" value="BINDING OXIDOREDUCTASE, PUTATIVE (AFU_ORTHOLOGUE AFUA_1G17690)-RELATED"/>
    <property type="match status" value="1"/>
</dbReference>
<dbReference type="InterPro" id="IPR016169">
    <property type="entry name" value="FAD-bd_PCMH_sub2"/>
</dbReference>
<dbReference type="InterPro" id="IPR050416">
    <property type="entry name" value="FAD-linked_Oxidoreductase"/>
</dbReference>
<evidence type="ECO:0000256" key="1">
    <source>
        <dbReference type="ARBA" id="ARBA00001974"/>
    </source>
</evidence>
<dbReference type="PROSITE" id="PS51387">
    <property type="entry name" value="FAD_PCMH"/>
    <property type="match status" value="1"/>
</dbReference>
<dbReference type="AlphaFoldDB" id="A0A543GAS5"/>
<evidence type="ECO:0000256" key="4">
    <source>
        <dbReference type="ARBA" id="ARBA00022827"/>
    </source>
</evidence>
<sequence length="432" mass="45240">MNGIENVTGPVFRPGDAGFDEQLAGYQAAHPHRPDLVVGAESSDDVRAAVRHAADHGLPVAVETSGHGRAAPLSGGVLISTRRMDAVRIDPATHLARVEAGTRWEQVVAAAAEHGLVPPSGTSPESGVVGYTLGGGIGVLARELGWASDRVRSVDLVTADGRLRHVTAESEPELFRVLRGAGHGLGVVTAMEIELVPGGRIHGGSLAVAGEHVRALLDAYREWTAGLPDGLTSSIGALPYPDLPMVPEHLRGRYVAQVRIASSGSAEETDRLVAPLRAAVPTTGTLGELPYAQATTIFNEPADPHPYTGTNAMLRELDPAVAEAMLDITGPDAPVMCVLGLRHLGGALARPPAVPDAVAHRDAPYLLQVLSLVDGTDVPGRLHGELMDAVAPWTAGRTPNFRFGKQAATAWPIEVPGRADLEAELDPKGLFR</sequence>
<dbReference type="InterPro" id="IPR016166">
    <property type="entry name" value="FAD-bd_PCMH"/>
</dbReference>
<evidence type="ECO:0000256" key="3">
    <source>
        <dbReference type="ARBA" id="ARBA00022630"/>
    </source>
</evidence>
<dbReference type="EMBL" id="VFPH01000001">
    <property type="protein sequence ID" value="TQM43163.1"/>
    <property type="molecule type" value="Genomic_DNA"/>
</dbReference>
<feature type="domain" description="FAD-binding PCMH-type" evidence="6">
    <location>
        <begin position="30"/>
        <end position="198"/>
    </location>
</feature>
<dbReference type="GO" id="GO:0071949">
    <property type="term" value="F:FAD binding"/>
    <property type="evidence" value="ECO:0007669"/>
    <property type="project" value="InterPro"/>
</dbReference>
<accession>A0A543GAS5</accession>
<keyword evidence="8" id="KW-1185">Reference proteome</keyword>
<proteinExistence type="inferred from homology"/>
<evidence type="ECO:0000256" key="2">
    <source>
        <dbReference type="ARBA" id="ARBA00005466"/>
    </source>
</evidence>
<keyword evidence="3" id="KW-0285">Flavoprotein</keyword>
<dbReference type="Gene3D" id="3.30.43.10">
    <property type="entry name" value="Uridine Diphospho-n-acetylenolpyruvylglucosamine Reductase, domain 2"/>
    <property type="match status" value="1"/>
</dbReference>
<dbReference type="InterPro" id="IPR016167">
    <property type="entry name" value="FAD-bd_PCMH_sub1"/>
</dbReference>